<proteinExistence type="predicted"/>
<evidence type="ECO:0000313" key="1">
    <source>
        <dbReference type="EMBL" id="RAK27736.1"/>
    </source>
</evidence>
<sequence length="144" mass="15922">MLHGVSDLLKTHIQNVLEANHADAGKIRQRITELEGEGRRIVTGGQLDDEAWDIIDWRTNEILAAGNDGLDGYEAAGKDLDPSDNWVHFDRILQDLGVTYVETPGLPESLANLIEDWALASDADEVAQVIGWAEDKIEEYQAEA</sequence>
<evidence type="ECO:0000313" key="2">
    <source>
        <dbReference type="Proteomes" id="UP000249341"/>
    </source>
</evidence>
<comment type="caution">
    <text evidence="1">The sequence shown here is derived from an EMBL/GenBank/DDBJ whole genome shotgun (WGS) entry which is preliminary data.</text>
</comment>
<dbReference type="Proteomes" id="UP000249341">
    <property type="component" value="Unassembled WGS sequence"/>
</dbReference>
<dbReference type="AlphaFoldDB" id="A0A327Z0D1"/>
<name>A0A327Z0D1_9ACTN</name>
<organism evidence="1 2">
    <name type="scientific">Actinoplanes lutulentus</name>
    <dbReference type="NCBI Taxonomy" id="1287878"/>
    <lineage>
        <taxon>Bacteria</taxon>
        <taxon>Bacillati</taxon>
        <taxon>Actinomycetota</taxon>
        <taxon>Actinomycetes</taxon>
        <taxon>Micromonosporales</taxon>
        <taxon>Micromonosporaceae</taxon>
        <taxon>Actinoplanes</taxon>
    </lineage>
</organism>
<accession>A0A327Z0D1</accession>
<keyword evidence="2" id="KW-1185">Reference proteome</keyword>
<protein>
    <submittedName>
        <fullName evidence="1">Uncharacterized protein</fullName>
    </submittedName>
</protein>
<dbReference type="EMBL" id="QLMJ01000022">
    <property type="protein sequence ID" value="RAK27736.1"/>
    <property type="molecule type" value="Genomic_DNA"/>
</dbReference>
<reference evidence="1 2" key="1">
    <citation type="submission" date="2018-06" db="EMBL/GenBank/DDBJ databases">
        <title>Genomic Encyclopedia of Type Strains, Phase III (KMG-III): the genomes of soil and plant-associated and newly described type strains.</title>
        <authorList>
            <person name="Whitman W."/>
        </authorList>
    </citation>
    <scope>NUCLEOTIDE SEQUENCE [LARGE SCALE GENOMIC DNA]</scope>
    <source>
        <strain evidence="1 2">CGMCC 4.7090</strain>
    </source>
</reference>
<gene>
    <name evidence="1" type="ORF">B0I29_122119</name>
</gene>